<dbReference type="HOGENOM" id="CLU_1552163_0_0_9"/>
<name>J8FDL9_BACCE</name>
<dbReference type="Proteomes" id="UP000006997">
    <property type="component" value="Unassembled WGS sequence"/>
</dbReference>
<sequence>MIQAQKKEVKRPLCVADIVAYRGYSFLVAFVYDKGVTVGEVIAPLYDIVKSGMNIAEKLIEIVEVSYKNQHPLAFDLYTCSDTIYKETLSSPYVLTQMKAKSECSECHRIMENPVVIETLDDIYIKEYLKEVKDAKERDKKERSAREKLKQFFKTMRDKMAEFIRRLGLSAK</sequence>
<organism evidence="1 2">
    <name type="scientific">Bacillus cereus MC67</name>
    <dbReference type="NCBI Taxonomy" id="1053219"/>
    <lineage>
        <taxon>Bacteria</taxon>
        <taxon>Bacillati</taxon>
        <taxon>Bacillota</taxon>
        <taxon>Bacilli</taxon>
        <taxon>Bacillales</taxon>
        <taxon>Bacillaceae</taxon>
        <taxon>Bacillus</taxon>
        <taxon>Bacillus cereus group</taxon>
    </lineage>
</organism>
<comment type="caution">
    <text evidence="1">The sequence shown here is derived from an EMBL/GenBank/DDBJ whole genome shotgun (WGS) entry which is preliminary data.</text>
</comment>
<dbReference type="AlphaFoldDB" id="J8FDL9"/>
<dbReference type="RefSeq" id="WP_002160342.1">
    <property type="nucleotide sequence ID" value="NZ_JH792114.1"/>
</dbReference>
<proteinExistence type="predicted"/>
<protein>
    <submittedName>
        <fullName evidence="1">Uncharacterized protein</fullName>
    </submittedName>
</protein>
<dbReference type="PATRIC" id="fig|1053219.3.peg.3209"/>
<gene>
    <name evidence="1" type="ORF">II3_03144</name>
</gene>
<evidence type="ECO:0000313" key="1">
    <source>
        <dbReference type="EMBL" id="EJQ99164.1"/>
    </source>
</evidence>
<dbReference type="EMBL" id="AHEN01000032">
    <property type="protein sequence ID" value="EJQ99164.1"/>
    <property type="molecule type" value="Genomic_DNA"/>
</dbReference>
<accession>J8FDL9</accession>
<evidence type="ECO:0000313" key="2">
    <source>
        <dbReference type="Proteomes" id="UP000006997"/>
    </source>
</evidence>
<reference evidence="1 2" key="1">
    <citation type="submission" date="2012-04" db="EMBL/GenBank/DDBJ databases">
        <title>The Genome Sequence of Bacillus cereus MC67.</title>
        <authorList>
            <consortium name="The Broad Institute Genome Sequencing Platform"/>
            <consortium name="The Broad Institute Genome Sequencing Center for Infectious Disease"/>
            <person name="Feldgarden M."/>
            <person name="Van der Auwera G.A."/>
            <person name="Mahillon J."/>
            <person name="Duprez V."/>
            <person name="Timmery S."/>
            <person name="Mattelet C."/>
            <person name="Dierick K."/>
            <person name="Sun M."/>
            <person name="Yu Z."/>
            <person name="Zhu L."/>
            <person name="Hu X."/>
            <person name="Shank E.B."/>
            <person name="Swiecicka I."/>
            <person name="Hansen B.M."/>
            <person name="Andrup L."/>
            <person name="Young S.K."/>
            <person name="Zeng Q."/>
            <person name="Gargeya S."/>
            <person name="Fitzgerald M."/>
            <person name="Haas B."/>
            <person name="Abouelleil A."/>
            <person name="Alvarado L."/>
            <person name="Arachchi H.M."/>
            <person name="Berlin A."/>
            <person name="Chapman S.B."/>
            <person name="Goldberg J."/>
            <person name="Griggs A."/>
            <person name="Gujja S."/>
            <person name="Hansen M."/>
            <person name="Howarth C."/>
            <person name="Imamovic A."/>
            <person name="Larimer J."/>
            <person name="McCowen C."/>
            <person name="Montmayeur A."/>
            <person name="Murphy C."/>
            <person name="Neiman D."/>
            <person name="Pearson M."/>
            <person name="Priest M."/>
            <person name="Roberts A."/>
            <person name="Saif S."/>
            <person name="Shea T."/>
            <person name="Sisk P."/>
            <person name="Sykes S."/>
            <person name="Wortman J."/>
            <person name="Nusbaum C."/>
            <person name="Birren B."/>
        </authorList>
    </citation>
    <scope>NUCLEOTIDE SEQUENCE [LARGE SCALE GENOMIC DNA]</scope>
    <source>
        <strain evidence="1 2">MC67</strain>
    </source>
</reference>